<dbReference type="Proteomes" id="UP000001383">
    <property type="component" value="Plasmid pMCCL4"/>
</dbReference>
<feature type="domain" description="MobA/VirD2-like nuclease" evidence="2">
    <location>
        <begin position="21"/>
        <end position="140"/>
    </location>
</feature>
<dbReference type="InterPro" id="IPR005094">
    <property type="entry name" value="Endonuclease_MobA/VirD2"/>
</dbReference>
<name>B9ECE2_MACCJ</name>
<keyword evidence="3" id="KW-0614">Plasmid</keyword>
<evidence type="ECO:0000256" key="1">
    <source>
        <dbReference type="SAM" id="Coils"/>
    </source>
</evidence>
<dbReference type="HOGENOM" id="CLU_705569_0_0_9"/>
<evidence type="ECO:0000313" key="3">
    <source>
        <dbReference type="EMBL" id="BAH18750.1"/>
    </source>
</evidence>
<dbReference type="Pfam" id="PF03432">
    <property type="entry name" value="Relaxase"/>
    <property type="match status" value="1"/>
</dbReference>
<dbReference type="EMBL" id="AP009488">
    <property type="protein sequence ID" value="BAH18750.1"/>
    <property type="molecule type" value="Genomic_DNA"/>
</dbReference>
<evidence type="ECO:0000259" key="2">
    <source>
        <dbReference type="Pfam" id="PF03432"/>
    </source>
</evidence>
<feature type="coiled-coil region" evidence="1">
    <location>
        <begin position="224"/>
        <end position="253"/>
    </location>
</feature>
<gene>
    <name evidence="3" type="ordered locus">MCCL_plsD0002</name>
</gene>
<organism evidence="3 4">
    <name type="scientific">Macrococcus caseolyticus (strain JCSC5402)</name>
    <name type="common">Macrococcoides caseolyticum</name>
    <dbReference type="NCBI Taxonomy" id="458233"/>
    <lineage>
        <taxon>Bacteria</taxon>
        <taxon>Bacillati</taxon>
        <taxon>Bacillota</taxon>
        <taxon>Bacilli</taxon>
        <taxon>Bacillales</taxon>
        <taxon>Staphylococcaceae</taxon>
        <taxon>Macrococcoides</taxon>
    </lineage>
</organism>
<geneLocation type="plasmid" evidence="3 4">
    <name>pMCCL4</name>
</geneLocation>
<sequence>MATTKLGNTRVAARSISYAEKKAVVKSSINCDIDNVRASFRAVREIHGKNDGVQAHTIIQSFKPGEVTAEQANALGRELAERVAKGHQVAIYTHDDTEHIHNHIVINSVADETGKKYQINAKKRHEIKDTNDEICRENGLSIVEKKQEIRKTQAEIELEKKGVVTWKQEIRDVVEVAKEKSKTKEEFIEILKESNINFKETNKTVTYLHSNGQKIRGKRLGNLYDKEEIELSLERNKNRVVEEEKEVKEVKRGGFVAPAQIEEQRKKAFDPILQEQLERFKKKHGIKPNGDFREPLIYREEEQKLAILGAVSKNHSRGHAERMYGSEYGYKVFINEREVAFEGRINSNSLVKFLDQLRASARENNVLDVFERSLDDMRASNKQRQAQQRMR</sequence>
<dbReference type="KEGG" id="mcl:MCCL_plsD0002"/>
<dbReference type="RefSeq" id="WP_012655911.1">
    <property type="nucleotide sequence ID" value="NC_011998.1"/>
</dbReference>
<evidence type="ECO:0000313" key="4">
    <source>
        <dbReference type="Proteomes" id="UP000001383"/>
    </source>
</evidence>
<keyword evidence="1" id="KW-0175">Coiled coil</keyword>
<dbReference type="AlphaFoldDB" id="B9ECE2"/>
<accession>B9ECE2</accession>
<dbReference type="OrthoDB" id="9762440at2"/>
<protein>
    <recommendedName>
        <fullName evidence="2">MobA/VirD2-like nuclease domain-containing protein</fullName>
    </recommendedName>
</protein>
<proteinExistence type="predicted"/>
<reference evidence="3 4" key="1">
    <citation type="journal article" date="2009" name="J. Bacteriol.">
        <title>Complete genome sequence of Macrococcus caseolyticus strain JCSCS5402, reflecting the ancestral genome of the human-pathogenic staphylococci.</title>
        <authorList>
            <person name="Baba T."/>
            <person name="Kuwahara-Arai K."/>
            <person name="Uchiyama I."/>
            <person name="Takeuchi F."/>
            <person name="Ito T."/>
            <person name="Hiramatsu K."/>
        </authorList>
    </citation>
    <scope>NUCLEOTIDE SEQUENCE [LARGE SCALE GENOMIC DNA]</scope>
    <source>
        <strain evidence="3 4">JCSC5402</strain>
        <plasmid evidence="3 4">pMCCL4</plasmid>
    </source>
</reference>